<name>A0A838L6J3_9SPHN</name>
<evidence type="ECO:0000256" key="1">
    <source>
        <dbReference type="PROSITE-ProRule" id="PRU00169"/>
    </source>
</evidence>
<organism evidence="4 5">
    <name type="scientific">Sphingomonas chungangi</name>
    <dbReference type="NCBI Taxonomy" id="2683589"/>
    <lineage>
        <taxon>Bacteria</taxon>
        <taxon>Pseudomonadati</taxon>
        <taxon>Pseudomonadota</taxon>
        <taxon>Alphaproteobacteria</taxon>
        <taxon>Sphingomonadales</taxon>
        <taxon>Sphingomonadaceae</taxon>
        <taxon>Sphingomonas</taxon>
    </lineage>
</organism>
<feature type="modified residue" description="4-aspartylphosphate" evidence="1">
    <location>
        <position position="53"/>
    </location>
</feature>
<dbReference type="PANTHER" id="PTHR37299">
    <property type="entry name" value="TRANSCRIPTIONAL REGULATOR-RELATED"/>
    <property type="match status" value="1"/>
</dbReference>
<proteinExistence type="predicted"/>
<evidence type="ECO:0000259" key="2">
    <source>
        <dbReference type="PROSITE" id="PS50110"/>
    </source>
</evidence>
<dbReference type="InterPro" id="IPR046947">
    <property type="entry name" value="LytR-like"/>
</dbReference>
<dbReference type="InterPro" id="IPR001789">
    <property type="entry name" value="Sig_transdc_resp-reg_receiver"/>
</dbReference>
<dbReference type="SMART" id="SM00448">
    <property type="entry name" value="REC"/>
    <property type="match status" value="1"/>
</dbReference>
<gene>
    <name evidence="4" type="ORF">HZF05_08245</name>
</gene>
<dbReference type="Pfam" id="PF04397">
    <property type="entry name" value="LytTR"/>
    <property type="match status" value="1"/>
</dbReference>
<dbReference type="InterPro" id="IPR007492">
    <property type="entry name" value="LytTR_DNA-bd_dom"/>
</dbReference>
<keyword evidence="5" id="KW-1185">Reference proteome</keyword>
<accession>A0A838L6J3</accession>
<sequence>MRVLLVDDEQLALDRLRVFFGDIENVEVVGEARDGDSAIRQIEELRPDLVILDIQMPGRNGLRTASDIAVDPRPELIFVTAHEHYAPDAFDLEAADYILKPVRFDRLRVATERARRRRLLHDVAARADRLEAEVQGLRDGHASAARSDPELWVPERHGQRRVPIESIDWIEAARDYVLLHTELRSYMLRATMSMLEDKLAGTALIRVHRSAFVRPARVTEIRHEGRTMSLILGDGTAVQVGPSYVEAVEQALGV</sequence>
<evidence type="ECO:0000313" key="5">
    <source>
        <dbReference type="Proteomes" id="UP000570166"/>
    </source>
</evidence>
<dbReference type="InterPro" id="IPR011006">
    <property type="entry name" value="CheY-like_superfamily"/>
</dbReference>
<evidence type="ECO:0000259" key="3">
    <source>
        <dbReference type="PROSITE" id="PS50930"/>
    </source>
</evidence>
<dbReference type="SMART" id="SM00850">
    <property type="entry name" value="LytTR"/>
    <property type="match status" value="1"/>
</dbReference>
<dbReference type="PANTHER" id="PTHR37299:SF1">
    <property type="entry name" value="STAGE 0 SPORULATION PROTEIN A HOMOLOG"/>
    <property type="match status" value="1"/>
</dbReference>
<protein>
    <submittedName>
        <fullName evidence="4">Response regulator transcription factor</fullName>
    </submittedName>
</protein>
<dbReference type="SUPFAM" id="SSF52172">
    <property type="entry name" value="CheY-like"/>
    <property type="match status" value="1"/>
</dbReference>
<dbReference type="GO" id="GO:0003677">
    <property type="term" value="F:DNA binding"/>
    <property type="evidence" value="ECO:0007669"/>
    <property type="project" value="InterPro"/>
</dbReference>
<dbReference type="RefSeq" id="WP_160365613.1">
    <property type="nucleotide sequence ID" value="NZ_JACEIB010000006.1"/>
</dbReference>
<dbReference type="Pfam" id="PF00072">
    <property type="entry name" value="Response_reg"/>
    <property type="match status" value="1"/>
</dbReference>
<dbReference type="EMBL" id="JACEIB010000006">
    <property type="protein sequence ID" value="MBA2934089.1"/>
    <property type="molecule type" value="Genomic_DNA"/>
</dbReference>
<dbReference type="AlphaFoldDB" id="A0A838L6J3"/>
<comment type="caution">
    <text evidence="4">The sequence shown here is derived from an EMBL/GenBank/DDBJ whole genome shotgun (WGS) entry which is preliminary data.</text>
</comment>
<feature type="domain" description="Response regulatory" evidence="2">
    <location>
        <begin position="2"/>
        <end position="115"/>
    </location>
</feature>
<feature type="domain" description="HTH LytTR-type" evidence="3">
    <location>
        <begin position="151"/>
        <end position="254"/>
    </location>
</feature>
<dbReference type="PROSITE" id="PS50930">
    <property type="entry name" value="HTH_LYTTR"/>
    <property type="match status" value="1"/>
</dbReference>
<dbReference type="Gene3D" id="3.40.50.2300">
    <property type="match status" value="1"/>
</dbReference>
<keyword evidence="1" id="KW-0597">Phosphoprotein</keyword>
<dbReference type="Proteomes" id="UP000570166">
    <property type="component" value="Unassembled WGS sequence"/>
</dbReference>
<evidence type="ECO:0000313" key="4">
    <source>
        <dbReference type="EMBL" id="MBA2934089.1"/>
    </source>
</evidence>
<dbReference type="Gene3D" id="2.40.50.1020">
    <property type="entry name" value="LytTr DNA-binding domain"/>
    <property type="match status" value="1"/>
</dbReference>
<dbReference type="GO" id="GO:0000156">
    <property type="term" value="F:phosphorelay response regulator activity"/>
    <property type="evidence" value="ECO:0007669"/>
    <property type="project" value="InterPro"/>
</dbReference>
<dbReference type="PROSITE" id="PS50110">
    <property type="entry name" value="RESPONSE_REGULATORY"/>
    <property type="match status" value="1"/>
</dbReference>
<reference evidence="4 5" key="1">
    <citation type="submission" date="2020-07" db="EMBL/GenBank/DDBJ databases">
        <authorList>
            <person name="Sun Q."/>
        </authorList>
    </citation>
    <scope>NUCLEOTIDE SEQUENCE [LARGE SCALE GENOMIC DNA]</scope>
    <source>
        <strain evidence="4 5">CGMCC 1.13654</strain>
    </source>
</reference>